<comment type="cofactor">
    <cofactor evidence="4">
        <name>Mg(2+)</name>
        <dbReference type="ChEBI" id="CHEBI:18420"/>
    </cofactor>
</comment>
<dbReference type="EC" id="3.1.3.89" evidence="8"/>
<keyword evidence="12" id="KW-0170">Cobalt</keyword>
<evidence type="ECO:0000256" key="9">
    <source>
        <dbReference type="ARBA" id="ARBA00022723"/>
    </source>
</evidence>
<organism evidence="14 15">
    <name type="scientific">Austropuccinia psidii MF-1</name>
    <dbReference type="NCBI Taxonomy" id="1389203"/>
    <lineage>
        <taxon>Eukaryota</taxon>
        <taxon>Fungi</taxon>
        <taxon>Dikarya</taxon>
        <taxon>Basidiomycota</taxon>
        <taxon>Pucciniomycotina</taxon>
        <taxon>Pucciniomycetes</taxon>
        <taxon>Pucciniales</taxon>
        <taxon>Sphaerophragmiaceae</taxon>
        <taxon>Austropuccinia</taxon>
    </lineage>
</organism>
<comment type="caution">
    <text evidence="14">The sequence shown here is derived from an EMBL/GenBank/DDBJ whole genome shotgun (WGS) entry which is preliminary data.</text>
</comment>
<sequence length="255" mass="28575">MELVPIHSPPSAPSPSTPPKTIGYICLPVAGADPRSRRKGALLVVSHLLIAQYTGRELKHGIGSTTKRAGWIREGSRNPESIADHMYRMAMLAMLCEKDSQLDLSKCVMLALVHDLAESVVGDITPLDGISREEKHRREAAAIEHFTTQLLPAESAAASRLKNLWHEYEAGQSREAKFVKDLDRFELCLQAVEYEKREKITTLQSFFDTTIPFIQHSEVKSWADELMNERASIQGSKPFTIDYQEVRPKMGDESS</sequence>
<dbReference type="SUPFAM" id="SSF109604">
    <property type="entry name" value="HD-domain/PDEase-like"/>
    <property type="match status" value="1"/>
</dbReference>
<keyword evidence="15" id="KW-1185">Reference proteome</keyword>
<dbReference type="SMART" id="SM00471">
    <property type="entry name" value="HDc"/>
    <property type="match status" value="1"/>
</dbReference>
<comment type="cofactor">
    <cofactor evidence="2">
        <name>Mn(2+)</name>
        <dbReference type="ChEBI" id="CHEBI:29035"/>
    </cofactor>
</comment>
<dbReference type="InterPro" id="IPR003607">
    <property type="entry name" value="HD/PDEase_dom"/>
</dbReference>
<dbReference type="Proteomes" id="UP000765509">
    <property type="component" value="Unassembled WGS sequence"/>
</dbReference>
<dbReference type="GO" id="GO:0009159">
    <property type="term" value="P:deoxyribonucleoside monophosphate catabolic process"/>
    <property type="evidence" value="ECO:0007669"/>
    <property type="project" value="UniProtKB-ARBA"/>
</dbReference>
<dbReference type="Pfam" id="PF13023">
    <property type="entry name" value="HD_3"/>
    <property type="match status" value="1"/>
</dbReference>
<gene>
    <name evidence="14" type="ORF">O181_096443</name>
</gene>
<name>A0A9Q3PC67_9BASI</name>
<comment type="subunit">
    <text evidence="7">Homodimer.</text>
</comment>
<evidence type="ECO:0000256" key="3">
    <source>
        <dbReference type="ARBA" id="ARBA00001941"/>
    </source>
</evidence>
<comment type="cofactor">
    <cofactor evidence="3">
        <name>Co(2+)</name>
        <dbReference type="ChEBI" id="CHEBI:48828"/>
    </cofactor>
</comment>
<dbReference type="InterPro" id="IPR006674">
    <property type="entry name" value="HD_domain"/>
</dbReference>
<dbReference type="GO" id="GO:0005737">
    <property type="term" value="C:cytoplasm"/>
    <property type="evidence" value="ECO:0007669"/>
    <property type="project" value="TreeGrafter"/>
</dbReference>
<dbReference type="EMBL" id="AVOT02064310">
    <property type="protein sequence ID" value="MBW0556728.1"/>
    <property type="molecule type" value="Genomic_DNA"/>
</dbReference>
<evidence type="ECO:0000256" key="2">
    <source>
        <dbReference type="ARBA" id="ARBA00001936"/>
    </source>
</evidence>
<dbReference type="Gene3D" id="1.10.3210.10">
    <property type="entry name" value="Hypothetical protein af1432"/>
    <property type="match status" value="1"/>
</dbReference>
<keyword evidence="11" id="KW-0460">Magnesium</keyword>
<feature type="domain" description="HD" evidence="13">
    <location>
        <begin position="82"/>
        <end position="188"/>
    </location>
</feature>
<comment type="similarity">
    <text evidence="6">Belongs to the HDDC2 family.</text>
</comment>
<reference evidence="14" key="1">
    <citation type="submission" date="2021-03" db="EMBL/GenBank/DDBJ databases">
        <title>Draft genome sequence of rust myrtle Austropuccinia psidii MF-1, a brazilian biotype.</title>
        <authorList>
            <person name="Quecine M.C."/>
            <person name="Pachon D.M.R."/>
            <person name="Bonatelli M.L."/>
            <person name="Correr F.H."/>
            <person name="Franceschini L.M."/>
            <person name="Leite T.F."/>
            <person name="Margarido G.R.A."/>
            <person name="Almeida C.A."/>
            <person name="Ferrarezi J.A."/>
            <person name="Labate C.A."/>
        </authorList>
    </citation>
    <scope>NUCLEOTIDE SEQUENCE</scope>
    <source>
        <strain evidence="14">MF-1</strain>
    </source>
</reference>
<keyword evidence="9" id="KW-0479">Metal-binding</keyword>
<dbReference type="PROSITE" id="PS51831">
    <property type="entry name" value="HD"/>
    <property type="match status" value="1"/>
</dbReference>
<evidence type="ECO:0000256" key="8">
    <source>
        <dbReference type="ARBA" id="ARBA00012964"/>
    </source>
</evidence>
<dbReference type="OrthoDB" id="10254258at2759"/>
<dbReference type="InterPro" id="IPR039356">
    <property type="entry name" value="YfbR/HDDC2"/>
</dbReference>
<accession>A0A9Q3PC67</accession>
<dbReference type="PANTHER" id="PTHR11845">
    <property type="entry name" value="5'-DEOXYNUCLEOTIDASE HDDC2"/>
    <property type="match status" value="1"/>
</dbReference>
<dbReference type="FunFam" id="1.10.3210.10:FF:000011">
    <property type="entry name" value="HD domain-containing protein 2"/>
    <property type="match status" value="1"/>
</dbReference>
<dbReference type="GO" id="GO:0002953">
    <property type="term" value="F:5'-deoxynucleotidase activity"/>
    <property type="evidence" value="ECO:0007669"/>
    <property type="project" value="UniProtKB-EC"/>
</dbReference>
<evidence type="ECO:0000256" key="5">
    <source>
        <dbReference type="ARBA" id="ARBA00004074"/>
    </source>
</evidence>
<evidence type="ECO:0000313" key="14">
    <source>
        <dbReference type="EMBL" id="MBW0556728.1"/>
    </source>
</evidence>
<comment type="catalytic activity">
    <reaction evidence="1">
        <text>a 2'-deoxyribonucleoside 5'-phosphate + H2O = a 2'-deoxyribonucleoside + phosphate</text>
        <dbReference type="Rhea" id="RHEA:36167"/>
        <dbReference type="ChEBI" id="CHEBI:15377"/>
        <dbReference type="ChEBI" id="CHEBI:18274"/>
        <dbReference type="ChEBI" id="CHEBI:43474"/>
        <dbReference type="ChEBI" id="CHEBI:65317"/>
        <dbReference type="EC" id="3.1.3.89"/>
    </reaction>
</comment>
<evidence type="ECO:0000256" key="10">
    <source>
        <dbReference type="ARBA" id="ARBA00022801"/>
    </source>
</evidence>
<comment type="function">
    <text evidence="5">Catalyzes the dephosphorylation of the nucleoside 5'-monophosphates deoxyadenosine monophosphate (dAMP), deoxycytidine monophosphate (dCMP), deoxyguanosine monophosphate (dGMP) and deoxythymidine monophosphate (dTMP).</text>
</comment>
<proteinExistence type="inferred from homology"/>
<protein>
    <recommendedName>
        <fullName evidence="8">5'-deoxynucleotidase</fullName>
        <ecNumber evidence="8">3.1.3.89</ecNumber>
    </recommendedName>
</protein>
<dbReference type="AlphaFoldDB" id="A0A9Q3PC67"/>
<evidence type="ECO:0000256" key="1">
    <source>
        <dbReference type="ARBA" id="ARBA00001638"/>
    </source>
</evidence>
<evidence type="ECO:0000256" key="11">
    <source>
        <dbReference type="ARBA" id="ARBA00022842"/>
    </source>
</evidence>
<evidence type="ECO:0000256" key="12">
    <source>
        <dbReference type="ARBA" id="ARBA00023285"/>
    </source>
</evidence>
<evidence type="ECO:0000259" key="13">
    <source>
        <dbReference type="PROSITE" id="PS51831"/>
    </source>
</evidence>
<keyword evidence="10" id="KW-0378">Hydrolase</keyword>
<evidence type="ECO:0000256" key="7">
    <source>
        <dbReference type="ARBA" id="ARBA00011738"/>
    </source>
</evidence>
<evidence type="ECO:0000256" key="4">
    <source>
        <dbReference type="ARBA" id="ARBA00001946"/>
    </source>
</evidence>
<dbReference type="GO" id="GO:0046872">
    <property type="term" value="F:metal ion binding"/>
    <property type="evidence" value="ECO:0007669"/>
    <property type="project" value="UniProtKB-KW"/>
</dbReference>
<evidence type="ECO:0000256" key="6">
    <source>
        <dbReference type="ARBA" id="ARBA00009999"/>
    </source>
</evidence>
<dbReference type="PANTHER" id="PTHR11845:SF13">
    <property type="entry name" value="5'-DEOXYNUCLEOTIDASE HDDC2"/>
    <property type="match status" value="1"/>
</dbReference>
<evidence type="ECO:0000313" key="15">
    <source>
        <dbReference type="Proteomes" id="UP000765509"/>
    </source>
</evidence>